<protein>
    <submittedName>
        <fullName evidence="1">Uncharacterized protein</fullName>
    </submittedName>
</protein>
<feature type="non-terminal residue" evidence="1">
    <location>
        <position position="1"/>
    </location>
</feature>
<gene>
    <name evidence="1" type="ORF">COCCADRAFT_88679</name>
</gene>
<evidence type="ECO:0000313" key="1">
    <source>
        <dbReference type="EMBL" id="EUC36298.1"/>
    </source>
</evidence>
<dbReference type="HOGENOM" id="CLU_2533532_0_0_1"/>
<name>W6YF94_COCC2</name>
<organism evidence="1 2">
    <name type="scientific">Cochliobolus carbonum (strain 26-R-13)</name>
    <name type="common">Maize leaf spot fungus</name>
    <name type="synonym">Bipolaris zeicola</name>
    <dbReference type="NCBI Taxonomy" id="930089"/>
    <lineage>
        <taxon>Eukaryota</taxon>
        <taxon>Fungi</taxon>
        <taxon>Dikarya</taxon>
        <taxon>Ascomycota</taxon>
        <taxon>Pezizomycotina</taxon>
        <taxon>Dothideomycetes</taxon>
        <taxon>Pleosporomycetidae</taxon>
        <taxon>Pleosporales</taxon>
        <taxon>Pleosporineae</taxon>
        <taxon>Pleosporaceae</taxon>
        <taxon>Bipolaris</taxon>
    </lineage>
</organism>
<dbReference type="GeneID" id="19152623"/>
<sequence>RIPPATPSSTKGPLPTSTVLVYFSPGFKTAKSRHCQASARTVLNPPVLGYTRKCCPKTSHWPANFSIEPLRTPTAPENPIQASP</sequence>
<dbReference type="Proteomes" id="UP000053841">
    <property type="component" value="Unassembled WGS sequence"/>
</dbReference>
<evidence type="ECO:0000313" key="2">
    <source>
        <dbReference type="Proteomes" id="UP000053841"/>
    </source>
</evidence>
<dbReference type="RefSeq" id="XP_007709412.1">
    <property type="nucleotide sequence ID" value="XM_007711222.1"/>
</dbReference>
<dbReference type="OrthoDB" id="10311756at2759"/>
<accession>W6YF94</accession>
<dbReference type="KEGG" id="bze:COCCADRAFT_88679"/>
<keyword evidence="2" id="KW-1185">Reference proteome</keyword>
<dbReference type="AlphaFoldDB" id="W6YF94"/>
<dbReference type="EMBL" id="KI964563">
    <property type="protein sequence ID" value="EUC36298.1"/>
    <property type="molecule type" value="Genomic_DNA"/>
</dbReference>
<reference evidence="1 2" key="1">
    <citation type="journal article" date="2013" name="PLoS Genet.">
        <title>Comparative genome structure, secondary metabolite, and effector coding capacity across Cochliobolus pathogens.</title>
        <authorList>
            <person name="Condon B.J."/>
            <person name="Leng Y."/>
            <person name="Wu D."/>
            <person name="Bushley K.E."/>
            <person name="Ohm R.A."/>
            <person name="Otillar R."/>
            <person name="Martin J."/>
            <person name="Schackwitz W."/>
            <person name="Grimwood J."/>
            <person name="MohdZainudin N."/>
            <person name="Xue C."/>
            <person name="Wang R."/>
            <person name="Manning V.A."/>
            <person name="Dhillon B."/>
            <person name="Tu Z.J."/>
            <person name="Steffenson B.J."/>
            <person name="Salamov A."/>
            <person name="Sun H."/>
            <person name="Lowry S."/>
            <person name="LaButti K."/>
            <person name="Han J."/>
            <person name="Copeland A."/>
            <person name="Lindquist E."/>
            <person name="Barry K."/>
            <person name="Schmutz J."/>
            <person name="Baker S.E."/>
            <person name="Ciuffetti L.M."/>
            <person name="Grigoriev I.V."/>
            <person name="Zhong S."/>
            <person name="Turgeon B.G."/>
        </authorList>
    </citation>
    <scope>NUCLEOTIDE SEQUENCE [LARGE SCALE GENOMIC DNA]</scope>
    <source>
        <strain evidence="1 2">26-R-13</strain>
    </source>
</reference>
<proteinExistence type="predicted"/>